<feature type="region of interest" description="Disordered" evidence="1">
    <location>
        <begin position="320"/>
        <end position="387"/>
    </location>
</feature>
<evidence type="ECO:0000313" key="5">
    <source>
        <dbReference type="Proteomes" id="UP001283361"/>
    </source>
</evidence>
<evidence type="ECO:0000256" key="1">
    <source>
        <dbReference type="SAM" id="MobiDB-lite"/>
    </source>
</evidence>
<feature type="compositionally biased region" description="Polar residues" evidence="1">
    <location>
        <begin position="378"/>
        <end position="387"/>
    </location>
</feature>
<dbReference type="InterPro" id="IPR052108">
    <property type="entry name" value="MEGF/SIB"/>
</dbReference>
<dbReference type="InterPro" id="IPR016186">
    <property type="entry name" value="C-type_lectin-like/link_sf"/>
</dbReference>
<evidence type="ECO:0000313" key="4">
    <source>
        <dbReference type="EMBL" id="KAK3759982.1"/>
    </source>
</evidence>
<dbReference type="AlphaFoldDB" id="A0AAE0YZJ8"/>
<feature type="transmembrane region" description="Helical" evidence="2">
    <location>
        <begin position="291"/>
        <end position="316"/>
    </location>
</feature>
<name>A0AAE0YZJ8_9GAST</name>
<dbReference type="Proteomes" id="UP001283361">
    <property type="component" value="Unassembled WGS sequence"/>
</dbReference>
<dbReference type="SMART" id="SM00034">
    <property type="entry name" value="CLECT"/>
    <property type="match status" value="1"/>
</dbReference>
<dbReference type="InterPro" id="IPR001304">
    <property type="entry name" value="C-type_lectin-like"/>
</dbReference>
<dbReference type="SUPFAM" id="SSF56436">
    <property type="entry name" value="C-type lectin-like"/>
    <property type="match status" value="1"/>
</dbReference>
<keyword evidence="2" id="KW-0472">Membrane</keyword>
<dbReference type="InterPro" id="IPR016187">
    <property type="entry name" value="CTDL_fold"/>
</dbReference>
<gene>
    <name evidence="4" type="ORF">RRG08_006449</name>
</gene>
<dbReference type="Gene3D" id="2.170.300.10">
    <property type="entry name" value="Tie2 ligand-binding domain superfamily"/>
    <property type="match status" value="1"/>
</dbReference>
<keyword evidence="2" id="KW-0812">Transmembrane</keyword>
<evidence type="ECO:0000259" key="3">
    <source>
        <dbReference type="PROSITE" id="PS50041"/>
    </source>
</evidence>
<comment type="caution">
    <text evidence="4">The sequence shown here is derived from an EMBL/GenBank/DDBJ whole genome shotgun (WGS) entry which is preliminary data.</text>
</comment>
<sequence length="387" mass="42912">MPDMSCPPNWIHTDTVFIGCVRSFLLFRDWDAARKVCHDSGGDLLTIMDGAKYHFLLGKILWGKRGRFWVGLRFYQSQQVFKWNDDVQKSLYSPWFPRNLSSSSGDQCLTFSWNSKKIWALYPCRKYLPFICEITLDCGRNTYGANCSKRCSPFCGGANKTCNSVNGSCVHGCVDGYQGGRCDKECANNTYGMNCSKNCSPYCDGENNSCDNKNGYCVYGKLCDRECAINTYGMNCSKKCSPHCGGANKSCDSINGSCVYGCLDGYQGELCDTVGDSMNVKSRPRHEMKTIAAIFALLVVTGLVIGSCAASTSGFLKEKDNTETDTKAKEEEPRTVESTEIWVKEESSVQRSEYGSDIAIGQTESSSFSTREEESYLRESSASVRAL</sequence>
<dbReference type="Gene3D" id="3.10.100.10">
    <property type="entry name" value="Mannose-Binding Protein A, subunit A"/>
    <property type="match status" value="1"/>
</dbReference>
<protein>
    <recommendedName>
        <fullName evidence="3">C-type lectin domain-containing protein</fullName>
    </recommendedName>
</protein>
<reference evidence="4" key="1">
    <citation type="journal article" date="2023" name="G3 (Bethesda)">
        <title>A reference genome for the long-term kleptoplast-retaining sea slug Elysia crispata morphotype clarki.</title>
        <authorList>
            <person name="Eastman K.E."/>
            <person name="Pendleton A.L."/>
            <person name="Shaikh M.A."/>
            <person name="Suttiyut T."/>
            <person name="Ogas R."/>
            <person name="Tomko P."/>
            <person name="Gavelis G."/>
            <person name="Widhalm J.R."/>
            <person name="Wisecaver J.H."/>
        </authorList>
    </citation>
    <scope>NUCLEOTIDE SEQUENCE</scope>
    <source>
        <strain evidence="4">ECLA1</strain>
    </source>
</reference>
<proteinExistence type="predicted"/>
<feature type="compositionally biased region" description="Basic and acidic residues" evidence="1">
    <location>
        <begin position="320"/>
        <end position="348"/>
    </location>
</feature>
<dbReference type="EMBL" id="JAWDGP010005052">
    <property type="protein sequence ID" value="KAK3759982.1"/>
    <property type="molecule type" value="Genomic_DNA"/>
</dbReference>
<dbReference type="PANTHER" id="PTHR24035">
    <property type="entry name" value="MULTIPLE EPIDERMAL GROWTH FACTOR-LIKE DOMAINS PROTEIN"/>
    <property type="match status" value="1"/>
</dbReference>
<organism evidence="4 5">
    <name type="scientific">Elysia crispata</name>
    <name type="common">lettuce slug</name>
    <dbReference type="NCBI Taxonomy" id="231223"/>
    <lineage>
        <taxon>Eukaryota</taxon>
        <taxon>Metazoa</taxon>
        <taxon>Spiralia</taxon>
        <taxon>Lophotrochozoa</taxon>
        <taxon>Mollusca</taxon>
        <taxon>Gastropoda</taxon>
        <taxon>Heterobranchia</taxon>
        <taxon>Euthyneura</taxon>
        <taxon>Panpulmonata</taxon>
        <taxon>Sacoglossa</taxon>
        <taxon>Placobranchoidea</taxon>
        <taxon>Plakobranchidae</taxon>
        <taxon>Elysia</taxon>
    </lineage>
</organism>
<dbReference type="PROSITE" id="PS50041">
    <property type="entry name" value="C_TYPE_LECTIN_2"/>
    <property type="match status" value="1"/>
</dbReference>
<feature type="domain" description="C-type lectin" evidence="3">
    <location>
        <begin position="20"/>
        <end position="133"/>
    </location>
</feature>
<evidence type="ECO:0000256" key="2">
    <source>
        <dbReference type="SAM" id="Phobius"/>
    </source>
</evidence>
<keyword evidence="5" id="KW-1185">Reference proteome</keyword>
<dbReference type="Pfam" id="PF00059">
    <property type="entry name" value="Lectin_C"/>
    <property type="match status" value="1"/>
</dbReference>
<accession>A0AAE0YZJ8</accession>
<keyword evidence="2" id="KW-1133">Transmembrane helix</keyword>
<dbReference type="PANTHER" id="PTHR24035:SF109">
    <property type="entry name" value="PROTEIN DRAPER"/>
    <property type="match status" value="1"/>
</dbReference>
<dbReference type="CDD" id="cd00037">
    <property type="entry name" value="CLECT"/>
    <property type="match status" value="1"/>
</dbReference>